<comment type="caution">
    <text evidence="3">The sequence shown here is derived from an EMBL/GenBank/DDBJ whole genome shotgun (WGS) entry which is preliminary data.</text>
</comment>
<accession>A0A2P8QBZ0</accession>
<protein>
    <submittedName>
        <fullName evidence="3">DUF397 domain-containing protein</fullName>
    </submittedName>
</protein>
<keyword evidence="4" id="KW-1185">Reference proteome</keyword>
<feature type="region of interest" description="Disordered" evidence="1">
    <location>
        <begin position="1"/>
        <end position="22"/>
    </location>
</feature>
<dbReference type="Proteomes" id="UP000240429">
    <property type="component" value="Unassembled WGS sequence"/>
</dbReference>
<evidence type="ECO:0000256" key="1">
    <source>
        <dbReference type="SAM" id="MobiDB-lite"/>
    </source>
</evidence>
<evidence type="ECO:0000313" key="3">
    <source>
        <dbReference type="EMBL" id="PSM43744.1"/>
    </source>
</evidence>
<feature type="compositionally biased region" description="Polar residues" evidence="1">
    <location>
        <begin position="10"/>
        <end position="21"/>
    </location>
</feature>
<gene>
    <name evidence="3" type="ORF">C6Y14_08975</name>
</gene>
<organism evidence="3 4">
    <name type="scientific">Streptomyces dioscori</name>
    <dbReference type="NCBI Taxonomy" id="2109333"/>
    <lineage>
        <taxon>Bacteria</taxon>
        <taxon>Bacillati</taxon>
        <taxon>Actinomycetota</taxon>
        <taxon>Actinomycetes</taxon>
        <taxon>Kitasatosporales</taxon>
        <taxon>Streptomycetaceae</taxon>
        <taxon>Streptomyces</taxon>
        <taxon>Streptomyces aurantiacus group</taxon>
    </lineage>
</organism>
<proteinExistence type="predicted"/>
<dbReference type="OrthoDB" id="4323652at2"/>
<sequence length="64" mass="6775">MKIARPVSDAPSSWFKSSHSNGAGGECVECAHGVGGVLLRDSKDADGPVLTVRVHAWRAFIRAL</sequence>
<feature type="domain" description="DUF397" evidence="2">
    <location>
        <begin position="13"/>
        <end position="63"/>
    </location>
</feature>
<dbReference type="Pfam" id="PF04149">
    <property type="entry name" value="DUF397"/>
    <property type="match status" value="1"/>
</dbReference>
<dbReference type="RefSeq" id="WP_107016011.1">
    <property type="nucleotide sequence ID" value="NZ_KZ679040.1"/>
</dbReference>
<dbReference type="EMBL" id="PYBJ01000004">
    <property type="protein sequence ID" value="PSM43744.1"/>
    <property type="molecule type" value="Genomic_DNA"/>
</dbReference>
<dbReference type="AlphaFoldDB" id="A0A2P8QBZ0"/>
<name>A0A2P8QBZ0_9ACTN</name>
<evidence type="ECO:0000259" key="2">
    <source>
        <dbReference type="Pfam" id="PF04149"/>
    </source>
</evidence>
<dbReference type="InterPro" id="IPR007278">
    <property type="entry name" value="DUF397"/>
</dbReference>
<evidence type="ECO:0000313" key="4">
    <source>
        <dbReference type="Proteomes" id="UP000240429"/>
    </source>
</evidence>
<reference evidence="3 4" key="1">
    <citation type="submission" date="2018-03" db="EMBL/GenBank/DDBJ databases">
        <title>Streptomyces dioscori sp. nov., a novel endophytic actinobacterium isolated from bulbil of Dioscorea bulbifera L.</title>
        <authorList>
            <person name="Zhikuan W."/>
        </authorList>
    </citation>
    <scope>NUCLEOTIDE SEQUENCE [LARGE SCALE GENOMIC DNA]</scope>
    <source>
        <strain evidence="3 4">A217</strain>
    </source>
</reference>